<keyword evidence="4" id="KW-0378">Hydrolase</keyword>
<feature type="transmembrane region" description="Helical" evidence="7">
    <location>
        <begin position="27"/>
        <end position="51"/>
    </location>
</feature>
<dbReference type="GO" id="GO:0005886">
    <property type="term" value="C:plasma membrane"/>
    <property type="evidence" value="ECO:0007669"/>
    <property type="project" value="UniProtKB-SubCell"/>
</dbReference>
<feature type="domain" description="Phosphatidic acid phosphatase type 2/haloperoxidase" evidence="8">
    <location>
        <begin position="55"/>
        <end position="167"/>
    </location>
</feature>
<keyword evidence="5 7" id="KW-1133">Transmembrane helix</keyword>
<dbReference type="InterPro" id="IPR000326">
    <property type="entry name" value="PAP2/HPO"/>
</dbReference>
<dbReference type="Gene3D" id="1.20.144.10">
    <property type="entry name" value="Phosphatidic acid phosphatase type 2/haloperoxidase"/>
    <property type="match status" value="1"/>
</dbReference>
<dbReference type="SMART" id="SM00014">
    <property type="entry name" value="acidPPc"/>
    <property type="match status" value="1"/>
</dbReference>
<gene>
    <name evidence="9" type="ORF">AB4Y30_08605</name>
</gene>
<evidence type="ECO:0000256" key="1">
    <source>
        <dbReference type="ARBA" id="ARBA00004651"/>
    </source>
</evidence>
<organism evidence="9">
    <name type="scientific">Ornithinibacillus sp. 4-3</name>
    <dbReference type="NCBI Taxonomy" id="3231488"/>
    <lineage>
        <taxon>Bacteria</taxon>
        <taxon>Bacillati</taxon>
        <taxon>Bacillota</taxon>
        <taxon>Bacilli</taxon>
        <taxon>Bacillales</taxon>
        <taxon>Bacillaceae</taxon>
        <taxon>Ornithinibacillus</taxon>
    </lineage>
</organism>
<name>A0AB39HQ34_9BACI</name>
<evidence type="ECO:0000259" key="8">
    <source>
        <dbReference type="SMART" id="SM00014"/>
    </source>
</evidence>
<evidence type="ECO:0000313" key="9">
    <source>
        <dbReference type="EMBL" id="XDK34531.1"/>
    </source>
</evidence>
<dbReference type="PANTHER" id="PTHR14969:SF62">
    <property type="entry name" value="DECAPRENYLPHOSPHORYL-5-PHOSPHORIBOSE PHOSPHATASE RV3807C-RELATED"/>
    <property type="match status" value="1"/>
</dbReference>
<keyword evidence="3 7" id="KW-0812">Transmembrane</keyword>
<dbReference type="SUPFAM" id="SSF48317">
    <property type="entry name" value="Acid phosphatase/Vanadium-dependent haloperoxidase"/>
    <property type="match status" value="1"/>
</dbReference>
<proteinExistence type="predicted"/>
<dbReference type="EMBL" id="CP162599">
    <property type="protein sequence ID" value="XDK34531.1"/>
    <property type="molecule type" value="Genomic_DNA"/>
</dbReference>
<dbReference type="RefSeq" id="WP_368655201.1">
    <property type="nucleotide sequence ID" value="NZ_CP162599.1"/>
</dbReference>
<accession>A0AB39HQ34</accession>
<evidence type="ECO:0000256" key="5">
    <source>
        <dbReference type="ARBA" id="ARBA00022989"/>
    </source>
</evidence>
<evidence type="ECO:0000256" key="6">
    <source>
        <dbReference type="ARBA" id="ARBA00023136"/>
    </source>
</evidence>
<keyword evidence="2" id="KW-1003">Cell membrane</keyword>
<dbReference type="InterPro" id="IPR036938">
    <property type="entry name" value="PAP2/HPO_sf"/>
</dbReference>
<dbReference type="PANTHER" id="PTHR14969">
    <property type="entry name" value="SPHINGOSINE-1-PHOSPHATE PHOSPHOHYDROLASE"/>
    <property type="match status" value="1"/>
</dbReference>
<evidence type="ECO:0000256" key="4">
    <source>
        <dbReference type="ARBA" id="ARBA00022801"/>
    </source>
</evidence>
<dbReference type="Pfam" id="PF01569">
    <property type="entry name" value="PAP2"/>
    <property type="match status" value="1"/>
</dbReference>
<comment type="subcellular location">
    <subcellularLocation>
        <location evidence="1">Cell membrane</location>
        <topology evidence="1">Multi-pass membrane protein</topology>
    </subcellularLocation>
</comment>
<feature type="transmembrane region" description="Helical" evidence="7">
    <location>
        <begin position="126"/>
        <end position="146"/>
    </location>
</feature>
<dbReference type="GO" id="GO:0016787">
    <property type="term" value="F:hydrolase activity"/>
    <property type="evidence" value="ECO:0007669"/>
    <property type="project" value="UniProtKB-KW"/>
</dbReference>
<sequence>MESLYEIDCRIFRSINKHHHHKILNKFFRTITHLGGPVFTITFVCMLFFFTNGTLKMTALASAISLTISHLPVAVTKKLYPRQRPYLVLTQINVLANPLKDHSFPSGHTTAIFSIVTPFILSFPTWAALFIIIGLLVGISRIFLGLHYPSDVMVGIILGSGSGIISYAIVQSWLVDFF</sequence>
<protein>
    <submittedName>
        <fullName evidence="9">Phosphatase PAP2 family protein</fullName>
    </submittedName>
</protein>
<evidence type="ECO:0000256" key="7">
    <source>
        <dbReference type="SAM" id="Phobius"/>
    </source>
</evidence>
<reference evidence="9" key="1">
    <citation type="submission" date="2024-07" db="EMBL/GenBank/DDBJ databases">
        <title>Halotolerant mesophilic bacterium Ornithinibacillus sp. 4-3, sp. nov., isolated from soil.</title>
        <authorList>
            <person name="Sidarenka A.V."/>
            <person name="Guliayeva D.E."/>
            <person name="Leanovich S.I."/>
            <person name="Hileuskaya K.S."/>
            <person name="Akhremchuk A.E."/>
            <person name="Sikolenko M.A."/>
            <person name="Valentovich L.N."/>
        </authorList>
    </citation>
    <scope>NUCLEOTIDE SEQUENCE</scope>
    <source>
        <strain evidence="9">4-3</strain>
    </source>
</reference>
<evidence type="ECO:0000256" key="3">
    <source>
        <dbReference type="ARBA" id="ARBA00022692"/>
    </source>
</evidence>
<dbReference type="CDD" id="cd01610">
    <property type="entry name" value="PAP2_like"/>
    <property type="match status" value="1"/>
</dbReference>
<feature type="transmembrane region" description="Helical" evidence="7">
    <location>
        <begin position="152"/>
        <end position="175"/>
    </location>
</feature>
<dbReference type="AlphaFoldDB" id="A0AB39HQ34"/>
<evidence type="ECO:0000256" key="2">
    <source>
        <dbReference type="ARBA" id="ARBA00022475"/>
    </source>
</evidence>
<keyword evidence="6 7" id="KW-0472">Membrane</keyword>